<keyword evidence="3" id="KW-0676">Redox-active center</keyword>
<accession>C5C4U0</accession>
<protein>
    <submittedName>
        <fullName evidence="5">Alkyl hydroperoxide reductase/ Thiol specific antioxidant/ Mal allergen</fullName>
    </submittedName>
</protein>
<proteinExistence type="predicted"/>
<dbReference type="Proteomes" id="UP000007962">
    <property type="component" value="Chromosome"/>
</dbReference>
<organism evidence="5 6">
    <name type="scientific">Beutenbergia cavernae (strain ATCC BAA-8 / DSM 12333 / CCUG 43141 / JCM 11478 / NBRC 16432 / NCIMB 13614 / HKI 0122)</name>
    <dbReference type="NCBI Taxonomy" id="471853"/>
    <lineage>
        <taxon>Bacteria</taxon>
        <taxon>Bacillati</taxon>
        <taxon>Actinomycetota</taxon>
        <taxon>Actinomycetes</taxon>
        <taxon>Micrococcales</taxon>
        <taxon>Beutenbergiaceae</taxon>
        <taxon>Beutenbergia</taxon>
    </lineage>
</organism>
<dbReference type="eggNOG" id="COG1225">
    <property type="taxonomic scope" value="Bacteria"/>
</dbReference>
<dbReference type="KEGG" id="bcv:Bcav_1812"/>
<gene>
    <name evidence="5" type="ordered locus">Bcav_1812</name>
</gene>
<dbReference type="AlphaFoldDB" id="C5C4U0"/>
<evidence type="ECO:0000313" key="6">
    <source>
        <dbReference type="Proteomes" id="UP000007962"/>
    </source>
</evidence>
<dbReference type="PANTHER" id="PTHR43110">
    <property type="entry name" value="THIOL PEROXIDASE"/>
    <property type="match status" value="1"/>
</dbReference>
<dbReference type="Pfam" id="PF00578">
    <property type="entry name" value="AhpC-TSA"/>
    <property type="match status" value="1"/>
</dbReference>
<evidence type="ECO:0000259" key="4">
    <source>
        <dbReference type="PROSITE" id="PS51352"/>
    </source>
</evidence>
<dbReference type="RefSeq" id="WP_015882308.1">
    <property type="nucleotide sequence ID" value="NC_012669.1"/>
</dbReference>
<dbReference type="SUPFAM" id="SSF52833">
    <property type="entry name" value="Thioredoxin-like"/>
    <property type="match status" value="1"/>
</dbReference>
<keyword evidence="1" id="KW-0575">Peroxidase</keyword>
<sequence length="163" mass="16996">MPRQPDLPDLPDLPALGTTAPPFRVTDVTGAPITGADLLGRPALLVFFPFAFSGVCTSELTELSAALPQLAPTRVLGISCDPTFSQAAWAREAGVAVELASDFWPHGATATAFGAFDESHGWAHRVSVLLDGDGVVRWRTASPPGRPRDAAEAVAAVDGLRAP</sequence>
<dbReference type="InterPro" id="IPR036249">
    <property type="entry name" value="Thioredoxin-like_sf"/>
</dbReference>
<dbReference type="Gene3D" id="3.40.30.10">
    <property type="entry name" value="Glutaredoxin"/>
    <property type="match status" value="1"/>
</dbReference>
<evidence type="ECO:0000256" key="1">
    <source>
        <dbReference type="ARBA" id="ARBA00022559"/>
    </source>
</evidence>
<reference evidence="5 6" key="1">
    <citation type="journal article" date="2009" name="Stand. Genomic Sci.">
        <title>Complete genome sequence of Beutenbergia cavernae type strain (HKI 0122).</title>
        <authorList>
            <person name="Land M."/>
            <person name="Pukall R."/>
            <person name="Abt B."/>
            <person name="Goker M."/>
            <person name="Rohde M."/>
            <person name="Glavina Del Rio T."/>
            <person name="Tice H."/>
            <person name="Copeland A."/>
            <person name="Cheng J.F."/>
            <person name="Lucas S."/>
            <person name="Chen F."/>
            <person name="Nolan M."/>
            <person name="Bruce D."/>
            <person name="Goodwin L."/>
            <person name="Pitluck S."/>
            <person name="Ivanova N."/>
            <person name="Mavromatis K."/>
            <person name="Ovchinnikova G."/>
            <person name="Pati A."/>
            <person name="Chen A."/>
            <person name="Palaniappan K."/>
            <person name="Hauser L."/>
            <person name="Chang Y.J."/>
            <person name="Jefferies C.C."/>
            <person name="Saunders E."/>
            <person name="Brettin T."/>
            <person name="Detter J.C."/>
            <person name="Han C."/>
            <person name="Chain P."/>
            <person name="Bristow J."/>
            <person name="Eisen J.A."/>
            <person name="Markowitz V."/>
            <person name="Hugenholtz P."/>
            <person name="Kyrpides N.C."/>
            <person name="Klenk H.P."/>
            <person name="Lapidus A."/>
        </authorList>
    </citation>
    <scope>NUCLEOTIDE SEQUENCE [LARGE SCALE GENOMIC DNA]</scope>
    <source>
        <strain evidence="6">ATCC BAA-8 / DSM 12333 / NBRC 16432</strain>
    </source>
</reference>
<evidence type="ECO:0000313" key="5">
    <source>
        <dbReference type="EMBL" id="ACQ80068.1"/>
    </source>
</evidence>
<keyword evidence="2" id="KW-0049">Antioxidant</keyword>
<dbReference type="PROSITE" id="PS51352">
    <property type="entry name" value="THIOREDOXIN_2"/>
    <property type="match status" value="1"/>
</dbReference>
<keyword evidence="6" id="KW-1185">Reference proteome</keyword>
<name>C5C4U0_BEUC1</name>
<feature type="domain" description="Thioredoxin" evidence="4">
    <location>
        <begin position="14"/>
        <end position="162"/>
    </location>
</feature>
<evidence type="ECO:0000256" key="3">
    <source>
        <dbReference type="ARBA" id="ARBA00023284"/>
    </source>
</evidence>
<dbReference type="InterPro" id="IPR000866">
    <property type="entry name" value="AhpC/TSA"/>
</dbReference>
<dbReference type="InterPro" id="IPR050455">
    <property type="entry name" value="Tpx_Peroxidase_subfamily"/>
</dbReference>
<dbReference type="EMBL" id="CP001618">
    <property type="protein sequence ID" value="ACQ80068.1"/>
    <property type="molecule type" value="Genomic_DNA"/>
</dbReference>
<dbReference type="InterPro" id="IPR013766">
    <property type="entry name" value="Thioredoxin_domain"/>
</dbReference>
<dbReference type="HOGENOM" id="CLU_042529_14_2_11"/>
<evidence type="ECO:0000256" key="2">
    <source>
        <dbReference type="ARBA" id="ARBA00022862"/>
    </source>
</evidence>
<dbReference type="STRING" id="471853.Bcav_1812"/>
<keyword evidence="1" id="KW-0560">Oxidoreductase</keyword>
<dbReference type="GO" id="GO:0004601">
    <property type="term" value="F:peroxidase activity"/>
    <property type="evidence" value="ECO:0007669"/>
    <property type="project" value="UniProtKB-KW"/>
</dbReference>
<dbReference type="PANTHER" id="PTHR43110:SF1">
    <property type="entry name" value="THIOL PEROXIDASE"/>
    <property type="match status" value="1"/>
</dbReference>